<proteinExistence type="predicted"/>
<dbReference type="AlphaFoldDB" id="A0A1W0WDB2"/>
<gene>
    <name evidence="1" type="ORF">BV898_12616</name>
</gene>
<protein>
    <submittedName>
        <fullName evidence="1">Uncharacterized protein</fullName>
    </submittedName>
</protein>
<name>A0A1W0WDB2_HYPEX</name>
<dbReference type="OrthoDB" id="10658518at2759"/>
<evidence type="ECO:0000313" key="1">
    <source>
        <dbReference type="EMBL" id="OQV13189.1"/>
    </source>
</evidence>
<comment type="caution">
    <text evidence="1">The sequence shown here is derived from an EMBL/GenBank/DDBJ whole genome shotgun (WGS) entry which is preliminary data.</text>
</comment>
<keyword evidence="2" id="KW-1185">Reference proteome</keyword>
<dbReference type="EMBL" id="MTYJ01000129">
    <property type="protein sequence ID" value="OQV13189.1"/>
    <property type="molecule type" value="Genomic_DNA"/>
</dbReference>
<sequence>MYGDRLVTVATAVHDRFELLGKVVEQLSDIAWEYRVCQNSFSQQAPPQKWSPVKVDETYSCRDRRSTGIQCDTDGIWEEEQEVAVTCVRKDGAVVRCSTAVQTGDLFLLTNEMKNTITRAFESGSYCDIVLSVSMQGQTGEDDKQQKVILARAGFRLLRILDVQHQPDRVDLGLRHIRSAHSRIGIITVGAGHETFAALQQLCFSSN</sequence>
<reference evidence="2" key="1">
    <citation type="submission" date="2017-01" db="EMBL/GenBank/DDBJ databases">
        <title>Comparative genomics of anhydrobiosis in the tardigrade Hypsibius dujardini.</title>
        <authorList>
            <person name="Yoshida Y."/>
            <person name="Koutsovoulos G."/>
            <person name="Laetsch D."/>
            <person name="Stevens L."/>
            <person name="Kumar S."/>
            <person name="Horikawa D."/>
            <person name="Ishino K."/>
            <person name="Komine S."/>
            <person name="Tomita M."/>
            <person name="Blaxter M."/>
            <person name="Arakawa K."/>
        </authorList>
    </citation>
    <scope>NUCLEOTIDE SEQUENCE [LARGE SCALE GENOMIC DNA]</scope>
    <source>
        <strain evidence="2">Z151</strain>
    </source>
</reference>
<accession>A0A1W0WDB2</accession>
<organism evidence="1 2">
    <name type="scientific">Hypsibius exemplaris</name>
    <name type="common">Freshwater tardigrade</name>
    <dbReference type="NCBI Taxonomy" id="2072580"/>
    <lineage>
        <taxon>Eukaryota</taxon>
        <taxon>Metazoa</taxon>
        <taxon>Ecdysozoa</taxon>
        <taxon>Tardigrada</taxon>
        <taxon>Eutardigrada</taxon>
        <taxon>Parachela</taxon>
        <taxon>Hypsibioidea</taxon>
        <taxon>Hypsibiidae</taxon>
        <taxon>Hypsibius</taxon>
    </lineage>
</organism>
<dbReference type="Proteomes" id="UP000192578">
    <property type="component" value="Unassembled WGS sequence"/>
</dbReference>
<evidence type="ECO:0000313" key="2">
    <source>
        <dbReference type="Proteomes" id="UP000192578"/>
    </source>
</evidence>